<feature type="transmembrane region" description="Helical" evidence="1">
    <location>
        <begin position="195"/>
        <end position="213"/>
    </location>
</feature>
<sequence length="473" mass="53376">MVGFASAGSRFSTTVREENAWAFQSLTLILAGSRALLAIQYTVNVFFLRSSMKHAARGVAYTALVFWVTTVFYIVMYLAFSGSYGFRARIWTVWFVLFGVEMWTVTGLSLMYPDLGFKDTHLNTRMGLLTLIIIGEGVIAITRIVNKTVRPGGWTKWSFVHILGVTTNVVYFDVSPRGQLRKFKQQLWAQLHFPFHVVLILLLEGSQILALTLDVTLKLKYLGETLLFVCEPPRPSTDRAVALIRSTIDDMEIPFSKGASQEWASISSLLESLALQPLCPNRETLDYEYTADLFNDLTGNVTAALFSSMDILPGKKADINLLTNQQLLEMYMKLLAFVYIYFFVVASISMGLLAAFQVLCRRHEIHFHRNISTTVRIVLATSLASLVSFASHFPLAYSFMTSPIILYAFTLTLLCGQFHSPCLLFDMKSDWLKCSWLTDFWTISHPGEMQRADGTGEAAPNLSVVHLHRGWWK</sequence>
<keyword evidence="3" id="KW-1185">Reference proteome</keyword>
<organism evidence="2 3">
    <name type="scientific">Penicillium subrubescens</name>
    <dbReference type="NCBI Taxonomy" id="1316194"/>
    <lineage>
        <taxon>Eukaryota</taxon>
        <taxon>Fungi</taxon>
        <taxon>Dikarya</taxon>
        <taxon>Ascomycota</taxon>
        <taxon>Pezizomycotina</taxon>
        <taxon>Eurotiomycetes</taxon>
        <taxon>Eurotiomycetidae</taxon>
        <taxon>Eurotiales</taxon>
        <taxon>Aspergillaceae</taxon>
        <taxon>Penicillium</taxon>
    </lineage>
</organism>
<feature type="transmembrane region" description="Helical" evidence="1">
    <location>
        <begin position="334"/>
        <end position="356"/>
    </location>
</feature>
<feature type="transmembrane region" description="Helical" evidence="1">
    <location>
        <begin position="377"/>
        <end position="398"/>
    </location>
</feature>
<evidence type="ECO:0000256" key="1">
    <source>
        <dbReference type="SAM" id="Phobius"/>
    </source>
</evidence>
<name>A0A1Q5SRK4_9EURO</name>
<dbReference type="EMBL" id="MNBE01000757">
    <property type="protein sequence ID" value="OKO90629.1"/>
    <property type="molecule type" value="Genomic_DNA"/>
</dbReference>
<dbReference type="AlphaFoldDB" id="A0A1Q5SRK4"/>
<keyword evidence="1" id="KW-0472">Membrane</keyword>
<gene>
    <name evidence="2" type="ORF">PENSUB_13346</name>
</gene>
<dbReference type="PANTHER" id="PTHR42101:SF1">
    <property type="entry name" value="LOW TEMPERATURE REQUIREMENT A"/>
    <property type="match status" value="1"/>
</dbReference>
<feature type="transmembrane region" description="Helical" evidence="1">
    <location>
        <begin position="92"/>
        <end position="112"/>
    </location>
</feature>
<feature type="transmembrane region" description="Helical" evidence="1">
    <location>
        <begin position="59"/>
        <end position="80"/>
    </location>
</feature>
<dbReference type="Proteomes" id="UP000186955">
    <property type="component" value="Unassembled WGS sequence"/>
</dbReference>
<feature type="transmembrane region" description="Helical" evidence="1">
    <location>
        <begin position="20"/>
        <end position="47"/>
    </location>
</feature>
<proteinExistence type="predicted"/>
<feature type="transmembrane region" description="Helical" evidence="1">
    <location>
        <begin position="404"/>
        <end position="425"/>
    </location>
</feature>
<evidence type="ECO:0000313" key="3">
    <source>
        <dbReference type="Proteomes" id="UP000186955"/>
    </source>
</evidence>
<dbReference type="PANTHER" id="PTHR42101">
    <property type="entry name" value="CHROMOSOME 16, WHOLE GENOME SHOTGUN SEQUENCE"/>
    <property type="match status" value="1"/>
</dbReference>
<dbReference type="STRING" id="1316194.A0A1Q5SRK4"/>
<accession>A0A1Q5SRK4</accession>
<comment type="caution">
    <text evidence="2">The sequence shown here is derived from an EMBL/GenBank/DDBJ whole genome shotgun (WGS) entry which is preliminary data.</text>
</comment>
<keyword evidence="1" id="KW-0812">Transmembrane</keyword>
<protein>
    <submittedName>
        <fullName evidence="2">Uncharacterized protein</fullName>
    </submittedName>
</protein>
<reference evidence="2 3" key="1">
    <citation type="submission" date="2016-10" db="EMBL/GenBank/DDBJ databases">
        <title>Genome sequence of the ascomycete fungus Penicillium subrubescens.</title>
        <authorList>
            <person name="De Vries R.P."/>
            <person name="Peng M."/>
            <person name="Dilokpimol A."/>
            <person name="Hilden K."/>
            <person name="Makela M.R."/>
            <person name="Grigoriev I."/>
            <person name="Riley R."/>
            <person name="Granchi Z."/>
        </authorList>
    </citation>
    <scope>NUCLEOTIDE SEQUENCE [LARGE SCALE GENOMIC DNA]</scope>
    <source>
        <strain evidence="2 3">CBS 132785</strain>
    </source>
</reference>
<feature type="transmembrane region" description="Helical" evidence="1">
    <location>
        <begin position="124"/>
        <end position="145"/>
    </location>
</feature>
<evidence type="ECO:0000313" key="2">
    <source>
        <dbReference type="EMBL" id="OKO90629.1"/>
    </source>
</evidence>
<keyword evidence="1" id="KW-1133">Transmembrane helix</keyword>